<dbReference type="EMBL" id="CP012034">
    <property type="protein sequence ID" value="AKP67606.1"/>
    <property type="molecule type" value="Genomic_DNA"/>
</dbReference>
<organism evidence="5 6">
    <name type="scientific">Companilactobacillus ginsenosidimutans</name>
    <dbReference type="NCBI Taxonomy" id="1007676"/>
    <lineage>
        <taxon>Bacteria</taxon>
        <taxon>Bacillati</taxon>
        <taxon>Bacillota</taxon>
        <taxon>Bacilli</taxon>
        <taxon>Lactobacillales</taxon>
        <taxon>Lactobacillaceae</taxon>
        <taxon>Companilactobacillus</taxon>
    </lineage>
</organism>
<dbReference type="PROSITE" id="PS50994">
    <property type="entry name" value="INTEGRASE"/>
    <property type="match status" value="1"/>
</dbReference>
<dbReference type="Pfam" id="PF22483">
    <property type="entry name" value="Mu-transpos_C_2"/>
    <property type="match status" value="1"/>
</dbReference>
<evidence type="ECO:0000256" key="1">
    <source>
        <dbReference type="ARBA" id="ARBA00009277"/>
    </source>
</evidence>
<evidence type="ECO:0000313" key="6">
    <source>
        <dbReference type="Proteomes" id="UP000036106"/>
    </source>
</evidence>
<dbReference type="KEGG" id="lgn:ABM34_08725"/>
<dbReference type="InterPro" id="IPR036397">
    <property type="entry name" value="RNaseH_sf"/>
</dbReference>
<evidence type="ECO:0000313" key="4">
    <source>
        <dbReference type="EMBL" id="AKP66569.1"/>
    </source>
</evidence>
<dbReference type="SUPFAM" id="SSF53098">
    <property type="entry name" value="Ribonuclease H-like"/>
    <property type="match status" value="1"/>
</dbReference>
<feature type="domain" description="Integrase catalytic" evidence="2">
    <location>
        <begin position="112"/>
        <end position="288"/>
    </location>
</feature>
<dbReference type="EMBL" id="CP012034">
    <property type="protein sequence ID" value="AKP66569.1"/>
    <property type="molecule type" value="Genomic_DNA"/>
</dbReference>
<dbReference type="RefSeq" id="WP_048702647.1">
    <property type="nucleotide sequence ID" value="NZ_CP012034.1"/>
</dbReference>
<sequence length="413" mass="48395">MRNDIRERMEFYVNENIKPNFTALGRTYNADYRTIKKAYLEASNPPNKMVKKRKSKLDPYTAIIDDKLELGCSAMAIFKFIQTQGYPGKYTLVKDYCHDFKRKRSKKATIRVTHSPALSAQVDWKENMVLYDKFGKPHKFNIFLYVLPFSKMKFMTLTFERNQDTLFECLNEAFKYTGGIPKEIWFDNMKIVVDHSKSQYHKTIFNSRFLAFTKDAGFKPIACRPFRPQTKGCVEALARTTERLRAFNYEFETDDDVIKLVDETMNSLNNDISQATDIKPIDLWNDKEKEYLHKLPSDLLNPYFEDDITRIVSSESMVQFRKCKYSVSTQYIGKTVEVRLSDNGDQLQIYYNGALIKSHLITSNKFNYTQEDTIEILQSDLKKNKSEDEIRNYIENNLVQYDAIEFGGNNNAR</sequence>
<dbReference type="PATRIC" id="fig|1007676.4.peg.1768"/>
<dbReference type="STRING" id="1007676.ABM34_01520"/>
<dbReference type="InterPro" id="IPR012337">
    <property type="entry name" value="RNaseH-like_sf"/>
</dbReference>
<dbReference type="InterPro" id="IPR001584">
    <property type="entry name" value="Integrase_cat-core"/>
</dbReference>
<dbReference type="KEGG" id="lgn:ABM34_01520"/>
<reference evidence="5" key="1">
    <citation type="submission" date="2015-07" db="EMBL/GenBank/DDBJ databases">
        <title>Lactobacillus ginsenosidimutans EMML 3041 whole genome sequencing.</title>
        <authorList>
            <person name="Kim M.K."/>
            <person name="Im W.-T."/>
            <person name="Srinivasan S."/>
            <person name="Lee J.-J."/>
        </authorList>
    </citation>
    <scope>NUCLEOTIDE SEQUENCE</scope>
    <source>
        <strain evidence="5">EMML 3041</strain>
    </source>
</reference>
<keyword evidence="6" id="KW-1185">Reference proteome</keyword>
<proteinExistence type="inferred from homology"/>
<dbReference type="GO" id="GO:0003676">
    <property type="term" value="F:nucleic acid binding"/>
    <property type="evidence" value="ECO:0007669"/>
    <property type="project" value="InterPro"/>
</dbReference>
<accession>A0A0H4QKJ7</accession>
<dbReference type="OrthoDB" id="92877at2"/>
<dbReference type="PANTHER" id="PTHR35004:SF6">
    <property type="entry name" value="TRANSPOSASE"/>
    <property type="match status" value="1"/>
</dbReference>
<reference evidence="6" key="2">
    <citation type="submission" date="2015-07" db="EMBL/GenBank/DDBJ databases">
        <title>Lactobacillus ginsenosidimutans/EMML 3141/ whole genome sequencing.</title>
        <authorList>
            <person name="Kim M.K."/>
            <person name="Im W.-T."/>
            <person name="Srinivasan S."/>
            <person name="Lee J.-J."/>
        </authorList>
    </citation>
    <scope>NUCLEOTIDE SEQUENCE [LARGE SCALE GENOMIC DNA]</scope>
    <source>
        <strain evidence="6">EMML 3041</strain>
    </source>
</reference>
<dbReference type="AlphaFoldDB" id="A0A0H4QKJ7"/>
<name>A0A0H4QKJ7_9LACO</name>
<evidence type="ECO:0000313" key="5">
    <source>
        <dbReference type="EMBL" id="AKP67606.1"/>
    </source>
</evidence>
<evidence type="ECO:0000259" key="2">
    <source>
        <dbReference type="PROSITE" id="PS50994"/>
    </source>
</evidence>
<dbReference type="Proteomes" id="UP000036106">
    <property type="component" value="Chromosome"/>
</dbReference>
<dbReference type="GO" id="GO:0015074">
    <property type="term" value="P:DNA integration"/>
    <property type="evidence" value="ECO:0007669"/>
    <property type="project" value="InterPro"/>
</dbReference>
<protein>
    <submittedName>
        <fullName evidence="5">Integrase</fullName>
    </submittedName>
</protein>
<comment type="similarity">
    <text evidence="1">Belongs to the transposase IS21/IS408/IS1162 family.</text>
</comment>
<dbReference type="PANTHER" id="PTHR35004">
    <property type="entry name" value="TRANSPOSASE RV3428C-RELATED"/>
    <property type="match status" value="1"/>
</dbReference>
<dbReference type="KEGG" id="lgn:ABM34_02700"/>
<dbReference type="NCBIfam" id="NF033546">
    <property type="entry name" value="transpos_IS21"/>
    <property type="match status" value="1"/>
</dbReference>
<dbReference type="EMBL" id="CP012034">
    <property type="protein sequence ID" value="AKP66357.1"/>
    <property type="molecule type" value="Genomic_DNA"/>
</dbReference>
<dbReference type="Gene3D" id="3.30.420.10">
    <property type="entry name" value="Ribonuclease H-like superfamily/Ribonuclease H"/>
    <property type="match status" value="1"/>
</dbReference>
<dbReference type="InterPro" id="IPR054353">
    <property type="entry name" value="IstA-like_C"/>
</dbReference>
<evidence type="ECO:0000313" key="3">
    <source>
        <dbReference type="EMBL" id="AKP66357.1"/>
    </source>
</evidence>
<gene>
    <name evidence="3" type="ORF">ABM34_01520</name>
    <name evidence="4" type="ORF">ABM34_02700</name>
    <name evidence="5" type="ORF">ABM34_08725</name>
</gene>